<gene>
    <name evidence="3" type="ORF">C4N9_03835</name>
</gene>
<name>A0A2U2CG69_9RHOB</name>
<dbReference type="Proteomes" id="UP000244940">
    <property type="component" value="Unassembled WGS sequence"/>
</dbReference>
<dbReference type="CDD" id="cd06558">
    <property type="entry name" value="crotonase-like"/>
    <property type="match status" value="1"/>
</dbReference>
<comment type="caution">
    <text evidence="3">The sequence shown here is derived from an EMBL/GenBank/DDBJ whole genome shotgun (WGS) entry which is preliminary data.</text>
</comment>
<protein>
    <submittedName>
        <fullName evidence="3">Crotonase/enoyl-CoA hydratase family protein</fullName>
    </submittedName>
</protein>
<accession>A0A2U2CG69</accession>
<dbReference type="InterPro" id="IPR001753">
    <property type="entry name" value="Enoyl-CoA_hydra/iso"/>
</dbReference>
<dbReference type="SUPFAM" id="SSF52096">
    <property type="entry name" value="ClpP/crotonase"/>
    <property type="match status" value="1"/>
</dbReference>
<reference evidence="3 4" key="1">
    <citation type="submission" date="2018-05" db="EMBL/GenBank/DDBJ databases">
        <title>Pararhodobacter marina sp. nov., isolated from deep-sea water of the Indian Ocean.</title>
        <authorList>
            <person name="Lai Q.Sr."/>
            <person name="Liu X."/>
            <person name="Shao Z."/>
        </authorList>
    </citation>
    <scope>NUCLEOTIDE SEQUENCE [LARGE SCALE GENOMIC DNA]</scope>
    <source>
        <strain evidence="3 4">CIC4N-9</strain>
    </source>
</reference>
<dbReference type="PANTHER" id="PTHR42964">
    <property type="entry name" value="ENOYL-COA HYDRATASE"/>
    <property type="match status" value="1"/>
</dbReference>
<comment type="similarity">
    <text evidence="1 2">Belongs to the enoyl-CoA hydratase/isomerase family.</text>
</comment>
<keyword evidence="4" id="KW-1185">Reference proteome</keyword>
<dbReference type="InterPro" id="IPR029045">
    <property type="entry name" value="ClpP/crotonase-like_dom_sf"/>
</dbReference>
<dbReference type="AlphaFoldDB" id="A0A2U2CG69"/>
<dbReference type="InterPro" id="IPR051683">
    <property type="entry name" value="Enoyl-CoA_Hydratase/Isomerase"/>
</dbReference>
<dbReference type="EMBL" id="QEYD01000002">
    <property type="protein sequence ID" value="PWE30893.1"/>
    <property type="molecule type" value="Genomic_DNA"/>
</dbReference>
<dbReference type="RefSeq" id="WP_109531971.1">
    <property type="nucleotide sequence ID" value="NZ_QEYD01000002.1"/>
</dbReference>
<sequence length="263" mass="27179">MTFETLDLTLDPRGVATLTLNRPDKHNAMSAAMIEELAAAAARLGADDAVRAVVLTGAGRSFCAGGDLGWMQAQMKASAAERAEGARALASMLGAWNALPKPVIGRIQGPAYGGGLGLVSVCDVAIGVETARFGLTETRLGLIPATIGPYVLARMGEAMARRVFMSARLFDAPEAVTLGLLARAVAPEALDAAIEAEIAPYLSCAPGAVASAKALTLRLGGAIGANDVEHSIAQLVARWESAEAEEGIAAFFGRRKPRWAAPD</sequence>
<dbReference type="Gene3D" id="3.90.226.10">
    <property type="entry name" value="2-enoyl-CoA Hydratase, Chain A, domain 1"/>
    <property type="match status" value="1"/>
</dbReference>
<dbReference type="GeneID" id="94364010"/>
<dbReference type="GO" id="GO:0003824">
    <property type="term" value="F:catalytic activity"/>
    <property type="evidence" value="ECO:0007669"/>
    <property type="project" value="InterPro"/>
</dbReference>
<proteinExistence type="inferred from homology"/>
<evidence type="ECO:0000313" key="4">
    <source>
        <dbReference type="Proteomes" id="UP000244940"/>
    </source>
</evidence>
<dbReference type="Pfam" id="PF00378">
    <property type="entry name" value="ECH_1"/>
    <property type="match status" value="1"/>
</dbReference>
<evidence type="ECO:0000256" key="2">
    <source>
        <dbReference type="RuleBase" id="RU003707"/>
    </source>
</evidence>
<dbReference type="GO" id="GO:0008300">
    <property type="term" value="P:isoprenoid catabolic process"/>
    <property type="evidence" value="ECO:0007669"/>
    <property type="project" value="TreeGrafter"/>
</dbReference>
<dbReference type="PANTHER" id="PTHR42964:SF1">
    <property type="entry name" value="POLYKETIDE BIOSYNTHESIS ENOYL-COA HYDRATASE PKSH-RELATED"/>
    <property type="match status" value="1"/>
</dbReference>
<dbReference type="NCBIfam" id="NF005675">
    <property type="entry name" value="PRK07468.1"/>
    <property type="match status" value="1"/>
</dbReference>
<organism evidence="3 4">
    <name type="scientific">Pararhodobacter marinus</name>
    <dbReference type="NCBI Taxonomy" id="2184063"/>
    <lineage>
        <taxon>Bacteria</taxon>
        <taxon>Pseudomonadati</taxon>
        <taxon>Pseudomonadota</taxon>
        <taxon>Alphaproteobacteria</taxon>
        <taxon>Rhodobacterales</taxon>
        <taxon>Paracoccaceae</taxon>
        <taxon>Pararhodobacter</taxon>
    </lineage>
</organism>
<dbReference type="PROSITE" id="PS00166">
    <property type="entry name" value="ENOYL_COA_HYDRATASE"/>
    <property type="match status" value="1"/>
</dbReference>
<evidence type="ECO:0000313" key="3">
    <source>
        <dbReference type="EMBL" id="PWE30893.1"/>
    </source>
</evidence>
<dbReference type="InterPro" id="IPR018376">
    <property type="entry name" value="Enoyl-CoA_hyd/isom_CS"/>
</dbReference>
<dbReference type="OrthoDB" id="9795613at2"/>
<evidence type="ECO:0000256" key="1">
    <source>
        <dbReference type="ARBA" id="ARBA00005254"/>
    </source>
</evidence>